<reference evidence="2 3" key="1">
    <citation type="journal article" date="2019" name="Commun. Biol.">
        <title>The bagworm genome reveals a unique fibroin gene that provides high tensile strength.</title>
        <authorList>
            <person name="Kono N."/>
            <person name="Nakamura H."/>
            <person name="Ohtoshi R."/>
            <person name="Tomita M."/>
            <person name="Numata K."/>
            <person name="Arakawa K."/>
        </authorList>
    </citation>
    <scope>NUCLEOTIDE SEQUENCE [LARGE SCALE GENOMIC DNA]</scope>
</reference>
<organism evidence="2 3">
    <name type="scientific">Eumeta variegata</name>
    <name type="common">Bagworm moth</name>
    <name type="synonym">Eumeta japonica</name>
    <dbReference type="NCBI Taxonomy" id="151549"/>
    <lineage>
        <taxon>Eukaryota</taxon>
        <taxon>Metazoa</taxon>
        <taxon>Ecdysozoa</taxon>
        <taxon>Arthropoda</taxon>
        <taxon>Hexapoda</taxon>
        <taxon>Insecta</taxon>
        <taxon>Pterygota</taxon>
        <taxon>Neoptera</taxon>
        <taxon>Endopterygota</taxon>
        <taxon>Lepidoptera</taxon>
        <taxon>Glossata</taxon>
        <taxon>Ditrysia</taxon>
        <taxon>Tineoidea</taxon>
        <taxon>Psychidae</taxon>
        <taxon>Oiketicinae</taxon>
        <taxon>Eumeta</taxon>
    </lineage>
</organism>
<accession>A0A4C1ZJW3</accession>
<evidence type="ECO:0000256" key="1">
    <source>
        <dbReference type="SAM" id="MobiDB-lite"/>
    </source>
</evidence>
<feature type="region of interest" description="Disordered" evidence="1">
    <location>
        <begin position="1"/>
        <end position="24"/>
    </location>
</feature>
<gene>
    <name evidence="2" type="ORF">EVAR_64649_1</name>
</gene>
<dbReference type="AlphaFoldDB" id="A0A4C1ZJW3"/>
<proteinExistence type="predicted"/>
<feature type="compositionally biased region" description="Pro residues" evidence="1">
    <location>
        <begin position="1"/>
        <end position="10"/>
    </location>
</feature>
<name>A0A4C1ZJW3_EUMVA</name>
<protein>
    <submittedName>
        <fullName evidence="2">Uncharacterized protein</fullName>
    </submittedName>
</protein>
<dbReference type="EMBL" id="BGZK01001843">
    <property type="protein sequence ID" value="GBP87199.1"/>
    <property type="molecule type" value="Genomic_DNA"/>
</dbReference>
<keyword evidence="3" id="KW-1185">Reference proteome</keyword>
<dbReference type="Proteomes" id="UP000299102">
    <property type="component" value="Unassembled WGS sequence"/>
</dbReference>
<comment type="caution">
    <text evidence="2">The sequence shown here is derived from an EMBL/GenBank/DDBJ whole genome shotgun (WGS) entry which is preliminary data.</text>
</comment>
<sequence>MRARPSPPPLVSLDIGGYPPHTQEGLNTHEATGAYSFVPKLDVYSYGPSGHCYDTKQIGTAAGRAPAADLNTITFPRSDSLIHSSE</sequence>
<evidence type="ECO:0000313" key="3">
    <source>
        <dbReference type="Proteomes" id="UP000299102"/>
    </source>
</evidence>
<evidence type="ECO:0000313" key="2">
    <source>
        <dbReference type="EMBL" id="GBP87199.1"/>
    </source>
</evidence>